<gene>
    <name evidence="2" type="ORF">PVL29_009229</name>
</gene>
<dbReference type="GO" id="GO:0007140">
    <property type="term" value="P:male meiotic nuclear division"/>
    <property type="evidence" value="ECO:0007669"/>
    <property type="project" value="InterPro"/>
</dbReference>
<evidence type="ECO:0000313" key="3">
    <source>
        <dbReference type="Proteomes" id="UP001168098"/>
    </source>
</evidence>
<sequence length="313" mass="35168">MENESGRSEEIHAIGENGNQVWQWQGEDYCLQKDSNFDISQCLWDGVTQNEEDLSYMFDETTPVKACGDLAYHVTDGGNMNKETVECKETCSQVKRRRMLQFNPQVMHPPSCSEEMSSTFLKSNERESFVEEPLPDASQWVSGFPENMSASGYEGLDHSSEGWLAECFNDAEMHFSPDDMNLSEISDVQIDVTEFCNIPTEYEANMVQERATRTPRNVIFKGRKSYMRTPTKLASSIAYPFAFIKPCGVHGDVTLKDINQRIRTPPPSKSKQSNEDPSVSYPTSAFSGKPVVGKTKIRTEGGKGSITIMRTKG</sequence>
<name>A0AA38ZYU2_VITRO</name>
<organism evidence="2 3">
    <name type="scientific">Vitis rotundifolia</name>
    <name type="common">Muscadine grape</name>
    <dbReference type="NCBI Taxonomy" id="103349"/>
    <lineage>
        <taxon>Eukaryota</taxon>
        <taxon>Viridiplantae</taxon>
        <taxon>Streptophyta</taxon>
        <taxon>Embryophyta</taxon>
        <taxon>Tracheophyta</taxon>
        <taxon>Spermatophyta</taxon>
        <taxon>Magnoliopsida</taxon>
        <taxon>eudicotyledons</taxon>
        <taxon>Gunneridae</taxon>
        <taxon>Pentapetalae</taxon>
        <taxon>rosids</taxon>
        <taxon>Vitales</taxon>
        <taxon>Vitaceae</taxon>
        <taxon>Viteae</taxon>
        <taxon>Vitis</taxon>
    </lineage>
</organism>
<dbReference type="InterPro" id="IPR039933">
    <property type="entry name" value="XRI1"/>
</dbReference>
<dbReference type="PANTHER" id="PTHR33385">
    <property type="entry name" value="PROTEIN XRI1"/>
    <property type="match status" value="1"/>
</dbReference>
<evidence type="ECO:0000313" key="2">
    <source>
        <dbReference type="EMBL" id="KAJ9697332.1"/>
    </source>
</evidence>
<dbReference type="GO" id="GO:0007143">
    <property type="term" value="P:female meiotic nuclear division"/>
    <property type="evidence" value="ECO:0007669"/>
    <property type="project" value="InterPro"/>
</dbReference>
<dbReference type="AlphaFoldDB" id="A0AA38ZYU2"/>
<evidence type="ECO:0008006" key="4">
    <source>
        <dbReference type="Google" id="ProtNLM"/>
    </source>
</evidence>
<protein>
    <recommendedName>
        <fullName evidence="4">Protein XRI1</fullName>
    </recommendedName>
</protein>
<dbReference type="Proteomes" id="UP001168098">
    <property type="component" value="Unassembled WGS sequence"/>
</dbReference>
<feature type="region of interest" description="Disordered" evidence="1">
    <location>
        <begin position="261"/>
        <end position="313"/>
    </location>
</feature>
<keyword evidence="3" id="KW-1185">Reference proteome</keyword>
<dbReference type="EMBL" id="JARBHA010000007">
    <property type="protein sequence ID" value="KAJ9697332.1"/>
    <property type="molecule type" value="Genomic_DNA"/>
</dbReference>
<feature type="compositionally biased region" description="Polar residues" evidence="1">
    <location>
        <begin position="269"/>
        <end position="286"/>
    </location>
</feature>
<reference evidence="2 3" key="1">
    <citation type="journal article" date="2023" name="BMC Biotechnol.">
        <title>Vitis rotundifolia cv Carlos genome sequencing.</title>
        <authorList>
            <person name="Huff M."/>
            <person name="Hulse-Kemp A."/>
            <person name="Scheffler B."/>
            <person name="Youngblood R."/>
            <person name="Simpson S."/>
            <person name="Babiker E."/>
            <person name="Staton M."/>
        </authorList>
    </citation>
    <scope>NUCLEOTIDE SEQUENCE [LARGE SCALE GENOMIC DNA]</scope>
    <source>
        <tissue evidence="2">Leaf</tissue>
    </source>
</reference>
<comment type="caution">
    <text evidence="2">The sequence shown here is derived from an EMBL/GenBank/DDBJ whole genome shotgun (WGS) entry which is preliminary data.</text>
</comment>
<evidence type="ECO:0000256" key="1">
    <source>
        <dbReference type="SAM" id="MobiDB-lite"/>
    </source>
</evidence>
<accession>A0AA38ZYU2</accession>
<dbReference type="PANTHER" id="PTHR33385:SF4">
    <property type="entry name" value="PROTEIN XRI1"/>
    <property type="match status" value="1"/>
</dbReference>
<proteinExistence type="predicted"/>